<dbReference type="EMBL" id="MJGC01000037">
    <property type="protein sequence ID" value="OEJ76560.1"/>
    <property type="molecule type" value="Genomic_DNA"/>
</dbReference>
<dbReference type="RefSeq" id="WP_069965912.1">
    <property type="nucleotide sequence ID" value="NZ_CM124774.1"/>
</dbReference>
<accession>A0A1E5QPH5</accession>
<gene>
    <name evidence="1" type="ORF">BH720_04215</name>
</gene>
<reference evidence="1" key="1">
    <citation type="submission" date="2016-09" db="EMBL/GenBank/DDBJ databases">
        <title>Draft genome of thermotolerant cyanobacterium Desertifilum sp. strain IPPAS B-1220.</title>
        <authorList>
            <person name="Sinetova M.A."/>
            <person name="Bolakhan K."/>
            <person name="Zayadan B.K."/>
            <person name="Mironov K.S."/>
            <person name="Ustinova V."/>
            <person name="Kupriyanova E.V."/>
            <person name="Sidorov R.A."/>
            <person name="Skrypnik A.N."/>
            <person name="Gogoleva N.E."/>
            <person name="Gogolev Y.V."/>
            <person name="Los D.A."/>
        </authorList>
    </citation>
    <scope>NUCLEOTIDE SEQUENCE [LARGE SCALE GENOMIC DNA]</scope>
    <source>
        <strain evidence="1">IPPAS B-1220</strain>
    </source>
</reference>
<name>A0A1E5QPH5_9CYAN</name>
<evidence type="ECO:0000313" key="1">
    <source>
        <dbReference type="EMBL" id="OEJ76560.1"/>
    </source>
</evidence>
<protein>
    <recommendedName>
        <fullName evidence="2">Bacterial Pleckstrin homology domain-containing protein</fullName>
    </recommendedName>
</protein>
<evidence type="ECO:0008006" key="2">
    <source>
        <dbReference type="Google" id="ProtNLM"/>
    </source>
</evidence>
<dbReference type="OrthoDB" id="530515at2"/>
<sequence>MKLSIVNDTLKIHWEWYEQLWGFNLQNPFIIPFEHITDVQIDEPESTWKELRAPGTFLPGVIKAGTYYTPRGREFWYVTQDKNYLTLVLYEEAYKRIILTLEDNEFWQHQIRQHLTIS</sequence>
<dbReference type="AlphaFoldDB" id="A0A1E5QPH5"/>
<organism evidence="1">
    <name type="scientific">Desertifilum tharense IPPAS B-1220</name>
    <dbReference type="NCBI Taxonomy" id="1781255"/>
    <lineage>
        <taxon>Bacteria</taxon>
        <taxon>Bacillati</taxon>
        <taxon>Cyanobacteriota</taxon>
        <taxon>Cyanophyceae</taxon>
        <taxon>Desertifilales</taxon>
        <taxon>Desertifilaceae</taxon>
        <taxon>Desertifilum</taxon>
    </lineage>
</organism>
<proteinExistence type="predicted"/>
<dbReference type="STRING" id="1781255.BH720_04215"/>
<comment type="caution">
    <text evidence="1">The sequence shown here is derived from an EMBL/GenBank/DDBJ whole genome shotgun (WGS) entry which is preliminary data.</text>
</comment>